<feature type="domain" description="C2H2-type" evidence="8">
    <location>
        <begin position="310"/>
        <end position="332"/>
    </location>
</feature>
<keyword evidence="2" id="KW-0677">Repeat</keyword>
<evidence type="ECO:0000313" key="10">
    <source>
        <dbReference type="Proteomes" id="UP000324091"/>
    </source>
</evidence>
<dbReference type="GO" id="GO:0000981">
    <property type="term" value="F:DNA-binding transcription factor activity, RNA polymerase II-specific"/>
    <property type="evidence" value="ECO:0007669"/>
    <property type="project" value="TreeGrafter"/>
</dbReference>
<keyword evidence="3 6" id="KW-0863">Zinc-finger</keyword>
<dbReference type="PROSITE" id="PS50157">
    <property type="entry name" value="ZINC_FINGER_C2H2_2"/>
    <property type="match status" value="1"/>
</dbReference>
<dbReference type="PANTHER" id="PTHR24388:SF104">
    <property type="entry name" value="AT-RICH BINDING PROTEIN-RELATED"/>
    <property type="match status" value="1"/>
</dbReference>
<protein>
    <submittedName>
        <fullName evidence="9">B-cell lymphoma/leukemia 11A</fullName>
    </submittedName>
</protein>
<dbReference type="Proteomes" id="UP000324091">
    <property type="component" value="Unassembled WGS sequence"/>
</dbReference>
<keyword evidence="4" id="KW-0862">Zinc</keyword>
<feature type="compositionally biased region" description="Gly residues" evidence="7">
    <location>
        <begin position="117"/>
        <end position="127"/>
    </location>
</feature>
<dbReference type="GO" id="GO:0008270">
    <property type="term" value="F:zinc ion binding"/>
    <property type="evidence" value="ECO:0007669"/>
    <property type="project" value="UniProtKB-KW"/>
</dbReference>
<dbReference type="SUPFAM" id="SSF57667">
    <property type="entry name" value="beta-beta-alpha zinc fingers"/>
    <property type="match status" value="1"/>
</dbReference>
<dbReference type="Gene3D" id="3.30.160.60">
    <property type="entry name" value="Classic Zinc Finger"/>
    <property type="match status" value="1"/>
</dbReference>
<reference evidence="9 10" key="1">
    <citation type="submission" date="2019-04" db="EMBL/GenBank/DDBJ databases">
        <title>Chromosome genome assembly for Takifugu flavidus.</title>
        <authorList>
            <person name="Xiao S."/>
        </authorList>
    </citation>
    <scope>NUCLEOTIDE SEQUENCE [LARGE SCALE GENOMIC DNA]</scope>
    <source>
        <strain evidence="9">HTHZ2018</strain>
        <tissue evidence="9">Muscle</tissue>
    </source>
</reference>
<dbReference type="AlphaFoldDB" id="A0A5C6MJS8"/>
<comment type="caution">
    <text evidence="9">The sequence shown here is derived from an EMBL/GenBank/DDBJ whole genome shotgun (WGS) entry which is preliminary data.</text>
</comment>
<dbReference type="PANTHER" id="PTHR24388">
    <property type="entry name" value="ZINC FINGER PROTEIN"/>
    <property type="match status" value="1"/>
</dbReference>
<feature type="compositionally biased region" description="Polar residues" evidence="7">
    <location>
        <begin position="79"/>
        <end position="89"/>
    </location>
</feature>
<feature type="region of interest" description="Disordered" evidence="7">
    <location>
        <begin position="205"/>
        <end position="226"/>
    </location>
</feature>
<dbReference type="PROSITE" id="PS00028">
    <property type="entry name" value="ZINC_FINGER_C2H2_1"/>
    <property type="match status" value="1"/>
</dbReference>
<feature type="region of interest" description="Disordered" evidence="7">
    <location>
        <begin position="63"/>
        <end position="168"/>
    </location>
</feature>
<proteinExistence type="predicted"/>
<dbReference type="GO" id="GO:0032502">
    <property type="term" value="P:developmental process"/>
    <property type="evidence" value="ECO:0007669"/>
    <property type="project" value="UniProtKB-ARBA"/>
</dbReference>
<accession>A0A5C6MJS8</accession>
<evidence type="ECO:0000259" key="8">
    <source>
        <dbReference type="PROSITE" id="PS50157"/>
    </source>
</evidence>
<evidence type="ECO:0000256" key="4">
    <source>
        <dbReference type="ARBA" id="ARBA00022833"/>
    </source>
</evidence>
<dbReference type="InterPro" id="IPR013087">
    <property type="entry name" value="Znf_C2H2_type"/>
</dbReference>
<evidence type="ECO:0000256" key="3">
    <source>
        <dbReference type="ARBA" id="ARBA00022771"/>
    </source>
</evidence>
<evidence type="ECO:0000256" key="1">
    <source>
        <dbReference type="ARBA" id="ARBA00022723"/>
    </source>
</evidence>
<keyword evidence="5" id="KW-0539">Nucleus</keyword>
<evidence type="ECO:0000256" key="2">
    <source>
        <dbReference type="ARBA" id="ARBA00022737"/>
    </source>
</evidence>
<organism evidence="9 10">
    <name type="scientific">Takifugu flavidus</name>
    <name type="common">sansaifugu</name>
    <dbReference type="NCBI Taxonomy" id="433684"/>
    <lineage>
        <taxon>Eukaryota</taxon>
        <taxon>Metazoa</taxon>
        <taxon>Chordata</taxon>
        <taxon>Craniata</taxon>
        <taxon>Vertebrata</taxon>
        <taxon>Euteleostomi</taxon>
        <taxon>Actinopterygii</taxon>
        <taxon>Neopterygii</taxon>
        <taxon>Teleostei</taxon>
        <taxon>Neoteleostei</taxon>
        <taxon>Acanthomorphata</taxon>
        <taxon>Eupercaria</taxon>
        <taxon>Tetraodontiformes</taxon>
        <taxon>Tetradontoidea</taxon>
        <taxon>Tetraodontidae</taxon>
        <taxon>Takifugu</taxon>
    </lineage>
</organism>
<dbReference type="FunFam" id="3.30.160.60:FF:000202">
    <property type="entry name" value="Zinc finger protein 574"/>
    <property type="match status" value="1"/>
</dbReference>
<feature type="region of interest" description="Disordered" evidence="7">
    <location>
        <begin position="244"/>
        <end position="269"/>
    </location>
</feature>
<keyword evidence="10" id="KW-1185">Reference proteome</keyword>
<evidence type="ECO:0000256" key="6">
    <source>
        <dbReference type="PROSITE-ProRule" id="PRU00042"/>
    </source>
</evidence>
<name>A0A5C6MJS8_9TELE</name>
<evidence type="ECO:0000313" key="9">
    <source>
        <dbReference type="EMBL" id="TWW53667.1"/>
    </source>
</evidence>
<dbReference type="InterPro" id="IPR036236">
    <property type="entry name" value="Znf_C2H2_sf"/>
</dbReference>
<dbReference type="InterPro" id="IPR050527">
    <property type="entry name" value="Snail/Krueppel_Znf"/>
</dbReference>
<gene>
    <name evidence="9" type="ORF">D4764_0186600</name>
</gene>
<dbReference type="GO" id="GO:0000978">
    <property type="term" value="F:RNA polymerase II cis-regulatory region sequence-specific DNA binding"/>
    <property type="evidence" value="ECO:0007669"/>
    <property type="project" value="TreeGrafter"/>
</dbReference>
<sequence length="341" mass="36783">MSRGDSLRRFFAHDSLRRFFAHRLAALTQEILAVFDGVVADYEAEASGSWRFSHGKRKRVLGAGEEEEFEGSAGPRSCSDPSSWSVQQQDARRTRSGGTFGIRVLPGSDPLPETGSRGTGGPGGTGSSAGPTAEDRSGRASWTQDADGGSTDPSPPQEDTEHVEHQWTPAEKMSLVLWSRTARSDGPRIRWTRTEAFAVGVPVWGTGVSGRSDPAQGDPPRGETAPLPGLLQHVPEQLQVHLRTHSEPADRPHQGPHGGDAGPLPGLWPVLQVQDSPGQSHEGPSGHKPFACSKSYLPVHMRTHNGERPYRCSVCEQAFTQSHCLKSHMKRHQEGGHAGTA</sequence>
<evidence type="ECO:0000256" key="7">
    <source>
        <dbReference type="SAM" id="MobiDB-lite"/>
    </source>
</evidence>
<keyword evidence="1" id="KW-0479">Metal-binding</keyword>
<dbReference type="EMBL" id="RHFK02000592">
    <property type="protein sequence ID" value="TWW53667.1"/>
    <property type="molecule type" value="Genomic_DNA"/>
</dbReference>
<feature type="compositionally biased region" description="Basic and acidic residues" evidence="7">
    <location>
        <begin position="244"/>
        <end position="253"/>
    </location>
</feature>
<evidence type="ECO:0000256" key="5">
    <source>
        <dbReference type="ARBA" id="ARBA00023242"/>
    </source>
</evidence>